<evidence type="ECO:0000313" key="3">
    <source>
        <dbReference type="EMBL" id="KAK2587665.1"/>
    </source>
</evidence>
<evidence type="ECO:0000313" key="4">
    <source>
        <dbReference type="Proteomes" id="UP001258017"/>
    </source>
</evidence>
<dbReference type="Proteomes" id="UP001258017">
    <property type="component" value="Unassembled WGS sequence"/>
</dbReference>
<proteinExistence type="predicted"/>
<reference evidence="3" key="1">
    <citation type="submission" date="2021-08" db="EMBL/GenBank/DDBJ databases">
        <authorList>
            <person name="Misof B."/>
            <person name="Oliver O."/>
            <person name="Podsiadlowski L."/>
            <person name="Donath A."/>
            <person name="Peters R."/>
            <person name="Mayer C."/>
            <person name="Rust J."/>
            <person name="Gunkel S."/>
            <person name="Lesny P."/>
            <person name="Martin S."/>
            <person name="Oeyen J.P."/>
            <person name="Petersen M."/>
            <person name="Panagiotis P."/>
            <person name="Wilbrandt J."/>
            <person name="Tanja T."/>
        </authorList>
    </citation>
    <scope>NUCLEOTIDE SEQUENCE</scope>
    <source>
        <strain evidence="3">GBR_01_08_01A</strain>
        <tissue evidence="3">Thorax + abdomen</tissue>
    </source>
</reference>
<sequence length="134" mass="13887">MKLSMCLLPVLVLLLVHDSLAILELDFLDPLKVFRKQDNGNSKNELRSTQPLSQMPEESEDKQIGVGNIGGGTGYGNEGDINPGIGGHNTGPIGSNNRGDSGRSMVSNGIGGGNVHLTGAMIGTNSATNLGKST</sequence>
<keyword evidence="2" id="KW-0732">Signal</keyword>
<feature type="signal peptide" evidence="2">
    <location>
        <begin position="1"/>
        <end position="21"/>
    </location>
</feature>
<dbReference type="EMBL" id="JAIFRP010000006">
    <property type="protein sequence ID" value="KAK2587665.1"/>
    <property type="molecule type" value="Genomic_DNA"/>
</dbReference>
<dbReference type="AlphaFoldDB" id="A0AAD9RXZ5"/>
<gene>
    <name evidence="3" type="ORF">KPH14_003783</name>
</gene>
<name>A0AAD9RXZ5_9HYME</name>
<protein>
    <submittedName>
        <fullName evidence="3">Uncharacterized protein</fullName>
    </submittedName>
</protein>
<evidence type="ECO:0000256" key="2">
    <source>
        <dbReference type="SAM" id="SignalP"/>
    </source>
</evidence>
<feature type="chain" id="PRO_5042189582" evidence="2">
    <location>
        <begin position="22"/>
        <end position="134"/>
    </location>
</feature>
<feature type="region of interest" description="Disordered" evidence="1">
    <location>
        <begin position="37"/>
        <end position="110"/>
    </location>
</feature>
<accession>A0AAD9RXZ5</accession>
<organism evidence="3 4">
    <name type="scientific">Odynerus spinipes</name>
    <dbReference type="NCBI Taxonomy" id="1348599"/>
    <lineage>
        <taxon>Eukaryota</taxon>
        <taxon>Metazoa</taxon>
        <taxon>Ecdysozoa</taxon>
        <taxon>Arthropoda</taxon>
        <taxon>Hexapoda</taxon>
        <taxon>Insecta</taxon>
        <taxon>Pterygota</taxon>
        <taxon>Neoptera</taxon>
        <taxon>Endopterygota</taxon>
        <taxon>Hymenoptera</taxon>
        <taxon>Apocrita</taxon>
        <taxon>Aculeata</taxon>
        <taxon>Vespoidea</taxon>
        <taxon>Vespidae</taxon>
        <taxon>Eumeninae</taxon>
        <taxon>Odynerus</taxon>
    </lineage>
</organism>
<feature type="compositionally biased region" description="Gly residues" evidence="1">
    <location>
        <begin position="67"/>
        <end position="77"/>
    </location>
</feature>
<keyword evidence="4" id="KW-1185">Reference proteome</keyword>
<reference evidence="3" key="2">
    <citation type="journal article" date="2023" name="Commun. Biol.">
        <title>Intrasexual cuticular hydrocarbon dimorphism in a wasp sheds light on hydrocarbon biosynthesis genes in Hymenoptera.</title>
        <authorList>
            <person name="Moris V.C."/>
            <person name="Podsiadlowski L."/>
            <person name="Martin S."/>
            <person name="Oeyen J.P."/>
            <person name="Donath A."/>
            <person name="Petersen M."/>
            <person name="Wilbrandt J."/>
            <person name="Misof B."/>
            <person name="Liedtke D."/>
            <person name="Thamm M."/>
            <person name="Scheiner R."/>
            <person name="Schmitt T."/>
            <person name="Niehuis O."/>
        </authorList>
    </citation>
    <scope>NUCLEOTIDE SEQUENCE</scope>
    <source>
        <strain evidence="3">GBR_01_08_01A</strain>
    </source>
</reference>
<comment type="caution">
    <text evidence="3">The sequence shown here is derived from an EMBL/GenBank/DDBJ whole genome shotgun (WGS) entry which is preliminary data.</text>
</comment>
<feature type="compositionally biased region" description="Polar residues" evidence="1">
    <location>
        <begin position="92"/>
        <end position="107"/>
    </location>
</feature>
<feature type="compositionally biased region" description="Polar residues" evidence="1">
    <location>
        <begin position="39"/>
        <end position="53"/>
    </location>
</feature>
<evidence type="ECO:0000256" key="1">
    <source>
        <dbReference type="SAM" id="MobiDB-lite"/>
    </source>
</evidence>